<dbReference type="Gene3D" id="3.30.565.10">
    <property type="entry name" value="Histidine kinase-like ATPase, C-terminal domain"/>
    <property type="match status" value="1"/>
</dbReference>
<dbReference type="InterPro" id="IPR005467">
    <property type="entry name" value="His_kinase_dom"/>
</dbReference>
<dbReference type="InterPro" id="IPR001789">
    <property type="entry name" value="Sig_transdc_resp-reg_receiver"/>
</dbReference>
<dbReference type="InterPro" id="IPR036097">
    <property type="entry name" value="HisK_dim/P_sf"/>
</dbReference>
<keyword evidence="7" id="KW-0067">ATP-binding</keyword>
<evidence type="ECO:0000313" key="12">
    <source>
        <dbReference type="EMBL" id="RDY65433.1"/>
    </source>
</evidence>
<dbReference type="Gene3D" id="3.40.50.2300">
    <property type="match status" value="2"/>
</dbReference>
<dbReference type="Pfam" id="PF00072">
    <property type="entry name" value="Response_reg"/>
    <property type="match status" value="1"/>
</dbReference>
<dbReference type="GO" id="GO:0005524">
    <property type="term" value="F:ATP binding"/>
    <property type="evidence" value="ECO:0007669"/>
    <property type="project" value="UniProtKB-KW"/>
</dbReference>
<evidence type="ECO:0000256" key="6">
    <source>
        <dbReference type="ARBA" id="ARBA00022777"/>
    </source>
</evidence>
<feature type="domain" description="Response regulatory" evidence="11">
    <location>
        <begin position="373"/>
        <end position="488"/>
    </location>
</feature>
<evidence type="ECO:0000256" key="7">
    <source>
        <dbReference type="ARBA" id="ARBA00022840"/>
    </source>
</evidence>
<comment type="caution">
    <text evidence="12">The sequence shown here is derived from an EMBL/GenBank/DDBJ whole genome shotgun (WGS) entry which is preliminary data.</text>
</comment>
<comment type="catalytic activity">
    <reaction evidence="1">
        <text>ATP + protein L-histidine = ADP + protein N-phospho-L-histidine.</text>
        <dbReference type="EC" id="2.7.13.3"/>
    </reaction>
</comment>
<accession>A0A3D8V822</accession>
<sequence>MVEDCSEDAELLSEQLLESGLQARFHRVDSEPALRDALARERFDVVLSDLSLPGFSGMEALRILRERDAELPFIFVSGTIGEETAVDALHRGANDYVLKQNPARLPNAVARAVREARNARERELAEKELMRSQRLDCLAMLAAGLSHDLRNVLQPLLIVPDLLNSYSDDPNIHRLSSLIAESGRRGHEMAESMLAFVRGSHRASEDVAVAQLFQAVQLLLQGTLPRDIQLVCEPLEEDLVIRCNHIEFQQCLVNLALNGVQAMRERGGELRLSARRATHEGGDHLCIRISDRGCGMDANTRARLFTPFFTTKPDGTGLGLMSCKRFVDSLQGRIVVESEVGQGTTFELHLPLRAPGADGDAAGERFAVGNGQRILLVDGDGTRLSLLANALDSQGYEPQIAVDGAAALRLLAREGLPSVAIIDSDILMLSAVSLLLALRDAGFDGPVITLGDPADPLRHDALPSDAVAAVLQKPLQMSAVFRAVEVALRAREPA</sequence>
<dbReference type="PROSITE" id="PS50110">
    <property type="entry name" value="RESPONSE_REGULATORY"/>
    <property type="match status" value="2"/>
</dbReference>
<feature type="domain" description="Histidine kinase" evidence="10">
    <location>
        <begin position="144"/>
        <end position="354"/>
    </location>
</feature>
<dbReference type="Gene3D" id="1.10.287.130">
    <property type="match status" value="1"/>
</dbReference>
<feature type="domain" description="Response regulatory" evidence="11">
    <location>
        <begin position="1"/>
        <end position="114"/>
    </location>
</feature>
<keyword evidence="6" id="KW-0418">Kinase</keyword>
<evidence type="ECO:0000259" key="11">
    <source>
        <dbReference type="PROSITE" id="PS50110"/>
    </source>
</evidence>
<dbReference type="CDD" id="cd00156">
    <property type="entry name" value="REC"/>
    <property type="match status" value="1"/>
</dbReference>
<feature type="modified residue" description="4-aspartylphosphate" evidence="9">
    <location>
        <position position="49"/>
    </location>
</feature>
<dbReference type="Proteomes" id="UP000256829">
    <property type="component" value="Unassembled WGS sequence"/>
</dbReference>
<dbReference type="InterPro" id="IPR036890">
    <property type="entry name" value="HATPase_C_sf"/>
</dbReference>
<dbReference type="GO" id="GO:0000155">
    <property type="term" value="F:phosphorelay sensor kinase activity"/>
    <property type="evidence" value="ECO:0007669"/>
    <property type="project" value="InterPro"/>
</dbReference>
<evidence type="ECO:0000256" key="1">
    <source>
        <dbReference type="ARBA" id="ARBA00000085"/>
    </source>
</evidence>
<dbReference type="PANTHER" id="PTHR43065">
    <property type="entry name" value="SENSOR HISTIDINE KINASE"/>
    <property type="match status" value="1"/>
</dbReference>
<dbReference type="PRINTS" id="PR00344">
    <property type="entry name" value="BCTRLSENSOR"/>
</dbReference>
<feature type="modified residue" description="4-aspartylphosphate" evidence="9">
    <location>
        <position position="423"/>
    </location>
</feature>
<dbReference type="InterPro" id="IPR011006">
    <property type="entry name" value="CheY-like_superfamily"/>
</dbReference>
<dbReference type="SUPFAM" id="SSF52172">
    <property type="entry name" value="CheY-like"/>
    <property type="match status" value="2"/>
</dbReference>
<evidence type="ECO:0000259" key="10">
    <source>
        <dbReference type="PROSITE" id="PS50109"/>
    </source>
</evidence>
<dbReference type="SUPFAM" id="SSF47384">
    <property type="entry name" value="Homodimeric domain of signal transducing histidine kinase"/>
    <property type="match status" value="1"/>
</dbReference>
<evidence type="ECO:0000256" key="5">
    <source>
        <dbReference type="ARBA" id="ARBA00022741"/>
    </source>
</evidence>
<evidence type="ECO:0000256" key="3">
    <source>
        <dbReference type="ARBA" id="ARBA00022553"/>
    </source>
</evidence>
<evidence type="ECO:0000256" key="2">
    <source>
        <dbReference type="ARBA" id="ARBA00012438"/>
    </source>
</evidence>
<dbReference type="PROSITE" id="PS50109">
    <property type="entry name" value="HIS_KIN"/>
    <property type="match status" value="1"/>
</dbReference>
<name>A0A3D8V822_9GAMM</name>
<keyword evidence="13" id="KW-1185">Reference proteome</keyword>
<gene>
    <name evidence="12" type="ORF">DX912_17740</name>
</gene>
<dbReference type="SUPFAM" id="SSF55874">
    <property type="entry name" value="ATPase domain of HSP90 chaperone/DNA topoisomerase II/histidine kinase"/>
    <property type="match status" value="1"/>
</dbReference>
<dbReference type="InterPro" id="IPR004358">
    <property type="entry name" value="Sig_transdc_His_kin-like_C"/>
</dbReference>
<evidence type="ECO:0000256" key="4">
    <source>
        <dbReference type="ARBA" id="ARBA00022679"/>
    </source>
</evidence>
<keyword evidence="3 9" id="KW-0597">Phosphoprotein</keyword>
<evidence type="ECO:0000256" key="9">
    <source>
        <dbReference type="PROSITE-ProRule" id="PRU00169"/>
    </source>
</evidence>
<evidence type="ECO:0000313" key="13">
    <source>
        <dbReference type="Proteomes" id="UP000256829"/>
    </source>
</evidence>
<evidence type="ECO:0000256" key="8">
    <source>
        <dbReference type="ARBA" id="ARBA00023012"/>
    </source>
</evidence>
<protein>
    <recommendedName>
        <fullName evidence="2">histidine kinase</fullName>
        <ecNumber evidence="2">2.7.13.3</ecNumber>
    </recommendedName>
</protein>
<keyword evidence="8" id="KW-0902">Two-component regulatory system</keyword>
<proteinExistence type="predicted"/>
<dbReference type="SMART" id="SM00448">
    <property type="entry name" value="REC"/>
    <property type="match status" value="2"/>
</dbReference>
<dbReference type="SMART" id="SM00387">
    <property type="entry name" value="HATPase_c"/>
    <property type="match status" value="1"/>
</dbReference>
<organism evidence="12 13">
    <name type="scientific">Lysobacter soli</name>
    <dbReference type="NCBI Taxonomy" id="453783"/>
    <lineage>
        <taxon>Bacteria</taxon>
        <taxon>Pseudomonadati</taxon>
        <taxon>Pseudomonadota</taxon>
        <taxon>Gammaproteobacteria</taxon>
        <taxon>Lysobacterales</taxon>
        <taxon>Lysobacteraceae</taxon>
        <taxon>Lysobacter</taxon>
    </lineage>
</organism>
<dbReference type="PANTHER" id="PTHR43065:SF10">
    <property type="entry name" value="PEROXIDE STRESS-ACTIVATED HISTIDINE KINASE MAK3"/>
    <property type="match status" value="1"/>
</dbReference>
<dbReference type="EC" id="2.7.13.3" evidence="2"/>
<keyword evidence="5" id="KW-0547">Nucleotide-binding</keyword>
<dbReference type="Pfam" id="PF02518">
    <property type="entry name" value="HATPase_c"/>
    <property type="match status" value="1"/>
</dbReference>
<keyword evidence="4" id="KW-0808">Transferase</keyword>
<dbReference type="EMBL" id="QTJR01000019">
    <property type="protein sequence ID" value="RDY65433.1"/>
    <property type="molecule type" value="Genomic_DNA"/>
</dbReference>
<dbReference type="InterPro" id="IPR003594">
    <property type="entry name" value="HATPase_dom"/>
</dbReference>
<reference evidence="12 13" key="1">
    <citation type="submission" date="2018-08" db="EMBL/GenBank/DDBJ databases">
        <title>Lysobacter soli KCTC 22011, whole genome shotgun sequence.</title>
        <authorList>
            <person name="Zhang X."/>
            <person name="Feng G."/>
            <person name="Zhu H."/>
        </authorList>
    </citation>
    <scope>NUCLEOTIDE SEQUENCE [LARGE SCALE GENOMIC DNA]</scope>
    <source>
        <strain evidence="12 13">KCTC 22011</strain>
    </source>
</reference>
<dbReference type="AlphaFoldDB" id="A0A3D8V822"/>